<reference evidence="4 5" key="1">
    <citation type="submission" date="2025-04" db="UniProtKB">
        <authorList>
            <consortium name="RefSeq"/>
        </authorList>
    </citation>
    <scope>IDENTIFICATION</scope>
</reference>
<evidence type="ECO:0000313" key="4">
    <source>
        <dbReference type="RefSeq" id="XP_010924938.1"/>
    </source>
</evidence>
<dbReference type="AlphaFoldDB" id="A0A6I9REE0"/>
<dbReference type="PROSITE" id="PS50812">
    <property type="entry name" value="PWWP"/>
    <property type="match status" value="1"/>
</dbReference>
<evidence type="ECO:0000259" key="2">
    <source>
        <dbReference type="PROSITE" id="PS50812"/>
    </source>
</evidence>
<dbReference type="Pfam" id="PF00855">
    <property type="entry name" value="PWWP"/>
    <property type="match status" value="1"/>
</dbReference>
<dbReference type="PANTHER" id="PTHR33697:SF1">
    <property type="entry name" value="TUDOR_PWWP_MBT SUPERFAMILY PROTEIN"/>
    <property type="match status" value="1"/>
</dbReference>
<accession>A0A6I9REE0</accession>
<name>A0A6I9REE0_ELAGV</name>
<feature type="region of interest" description="Disordered" evidence="1">
    <location>
        <begin position="735"/>
        <end position="794"/>
    </location>
</feature>
<dbReference type="SUPFAM" id="SSF63748">
    <property type="entry name" value="Tudor/PWWP/MBT"/>
    <property type="match status" value="1"/>
</dbReference>
<protein>
    <submittedName>
        <fullName evidence="4 5">Uncharacterized protein At1g51745</fullName>
    </submittedName>
</protein>
<dbReference type="KEGG" id="egu:105047625"/>
<dbReference type="Gene3D" id="2.30.30.140">
    <property type="match status" value="1"/>
</dbReference>
<dbReference type="OrthoDB" id="607790at2759"/>
<feature type="domain" description="PWWP" evidence="2">
    <location>
        <begin position="16"/>
        <end position="71"/>
    </location>
</feature>
<dbReference type="GeneID" id="105047625"/>
<organism evidence="3 4">
    <name type="scientific">Elaeis guineensis var. tenera</name>
    <name type="common">Oil palm</name>
    <dbReference type="NCBI Taxonomy" id="51953"/>
    <lineage>
        <taxon>Eukaryota</taxon>
        <taxon>Viridiplantae</taxon>
        <taxon>Streptophyta</taxon>
        <taxon>Embryophyta</taxon>
        <taxon>Tracheophyta</taxon>
        <taxon>Spermatophyta</taxon>
        <taxon>Magnoliopsida</taxon>
        <taxon>Liliopsida</taxon>
        <taxon>Arecaceae</taxon>
        <taxon>Arecoideae</taxon>
        <taxon>Cocoseae</taxon>
        <taxon>Elaeidinae</taxon>
        <taxon>Elaeis</taxon>
    </lineage>
</organism>
<feature type="compositionally biased region" description="Basic and acidic residues" evidence="1">
    <location>
        <begin position="783"/>
        <end position="794"/>
    </location>
</feature>
<dbReference type="InterPro" id="IPR044679">
    <property type="entry name" value="PWWP2-like"/>
</dbReference>
<proteinExistence type="predicted"/>
<evidence type="ECO:0000313" key="3">
    <source>
        <dbReference type="Proteomes" id="UP000504607"/>
    </source>
</evidence>
<evidence type="ECO:0000256" key="1">
    <source>
        <dbReference type="SAM" id="MobiDB-lite"/>
    </source>
</evidence>
<dbReference type="CDD" id="cd05162">
    <property type="entry name" value="PWWP"/>
    <property type="match status" value="1"/>
</dbReference>
<feature type="compositionally biased region" description="Basic and acidic residues" evidence="1">
    <location>
        <begin position="735"/>
        <end position="752"/>
    </location>
</feature>
<dbReference type="RefSeq" id="XP_073115013.1">
    <property type="nucleotide sequence ID" value="XM_073258912.1"/>
</dbReference>
<dbReference type="RefSeq" id="XP_010924939.1">
    <property type="nucleotide sequence ID" value="XM_010926637.3"/>
</dbReference>
<dbReference type="Proteomes" id="UP000504607">
    <property type="component" value="Chromosome 6"/>
</dbReference>
<feature type="compositionally biased region" description="Basic residues" evidence="1">
    <location>
        <begin position="757"/>
        <end position="777"/>
    </location>
</feature>
<keyword evidence="3" id="KW-1185">Reference proteome</keyword>
<dbReference type="InterPro" id="IPR000313">
    <property type="entry name" value="PWWP_dom"/>
</dbReference>
<dbReference type="RefSeq" id="XP_010924938.1">
    <property type="nucleotide sequence ID" value="XM_010926636.3"/>
</dbReference>
<gene>
    <name evidence="4 5 6" type="primary">LOC105047625</name>
</gene>
<dbReference type="RefSeq" id="XP_019707050.1">
    <property type="nucleotide sequence ID" value="XM_019851491.2"/>
</dbReference>
<dbReference type="PANTHER" id="PTHR33697">
    <property type="entry name" value="T17B22.17 PROTEIN-RELATED"/>
    <property type="match status" value="1"/>
</dbReference>
<evidence type="ECO:0000313" key="6">
    <source>
        <dbReference type="RefSeq" id="XP_019707050.1"/>
    </source>
</evidence>
<sequence>MGSDQDGCLKGIDVSAGGLVWIRRRNGSWWPGRILGRDELPAKCLLPPRSGTPIKLLGREDGSMDWYNLEKSKRVKPFRCGEYDECIERARASAVCSKKKPANAGKYVRREDAILHALELEKAHFSNRNQMSSGMNHSVAKTNNCLVIESKNMHTLNKQPGYVARKRSVLDENSAQELSKSVLSFEQPNKPMASDMRYMLKKRWRTPNDSEDDATEGIKRMRDLQEIGLETVSKRKPNIRFHAKEFDELAFADNASLSESNTDNGFSSVCHINGSKDSCSSLKKKRSHVVLSSENLRKKNHHHPQTKVSKGSRIITPSYCHWGAGFTGWSSLLGETQNKLGFFRSTARKGEFSAVNDNSPNCSGTSCEEALFDDCEKTCNMVNGAYLHSEIKDSELSSMLEFIDDDWSDGLIDVPLLMEDNIGGDYRQTFESYGSRNLQIHAANKQYNQSSRARVISRFSEGLGESGFTESGTQVNHVRQRIDKRISERHPNGKKNLKYLRLSRNTDSESFGDRADRSENSLKDTMHKDRLFVFSETKIGYNSCGESLNHVQFVKCEPVSDVGDVPQAQASKFTKLSCMNDVGSSFGRELEAARSVEAGNKLSNSLSYARGRGSANMVDVPISTIPLQQLFANYQVHLPAFSKHQVPKPSRSMSMDSLLFDVELNVQASYQGPHIPLVSFMSKLNGKAIVGHPISVEVLQDGAAAALVPRNVWCAPISNIDHSLKNRINIIGKSQPKESHLNIQGKKADHTKVKSPLMKKKSSKNKRSGFSPRKIRRLSSIAVDRKDKKEERQPMVEKIKGPAVACVPLRLVFSRINEALSCSARPANIS</sequence>
<evidence type="ECO:0000313" key="5">
    <source>
        <dbReference type="RefSeq" id="XP_010924939.1"/>
    </source>
</evidence>